<dbReference type="InterPro" id="IPR038717">
    <property type="entry name" value="Tc1-like_DDE_dom"/>
</dbReference>
<organism evidence="3 4">
    <name type="scientific">Ranitomeya imitator</name>
    <name type="common">mimic poison frog</name>
    <dbReference type="NCBI Taxonomy" id="111125"/>
    <lineage>
        <taxon>Eukaryota</taxon>
        <taxon>Metazoa</taxon>
        <taxon>Chordata</taxon>
        <taxon>Craniata</taxon>
        <taxon>Vertebrata</taxon>
        <taxon>Euteleostomi</taxon>
        <taxon>Amphibia</taxon>
        <taxon>Batrachia</taxon>
        <taxon>Anura</taxon>
        <taxon>Neobatrachia</taxon>
        <taxon>Hyloidea</taxon>
        <taxon>Dendrobatidae</taxon>
        <taxon>Dendrobatinae</taxon>
        <taxon>Ranitomeya</taxon>
    </lineage>
</organism>
<reference evidence="3" key="1">
    <citation type="submission" date="2023-07" db="EMBL/GenBank/DDBJ databases">
        <authorList>
            <person name="Stuckert A."/>
        </authorList>
    </citation>
    <scope>NUCLEOTIDE SEQUENCE</scope>
</reference>
<dbReference type="InterPro" id="IPR031273">
    <property type="entry name" value="PARP4"/>
</dbReference>
<dbReference type="PANTHER" id="PTHR46530">
    <property type="entry name" value="PROTEIN MONO-ADP-RIBOSYLTRANSFERASE PARP4"/>
    <property type="match status" value="1"/>
</dbReference>
<dbReference type="Gene3D" id="3.40.50.10190">
    <property type="entry name" value="BRCT domain"/>
    <property type="match status" value="1"/>
</dbReference>
<protein>
    <recommendedName>
        <fullName evidence="2">BRCT domain-containing protein</fullName>
    </recommendedName>
</protein>
<evidence type="ECO:0000313" key="3">
    <source>
        <dbReference type="EMBL" id="CAJ0932317.1"/>
    </source>
</evidence>
<evidence type="ECO:0000259" key="2">
    <source>
        <dbReference type="SMART" id="SM00292"/>
    </source>
</evidence>
<feature type="domain" description="BRCT" evidence="2">
    <location>
        <begin position="338"/>
        <end position="476"/>
    </location>
</feature>
<dbReference type="PANTHER" id="PTHR46530:SF1">
    <property type="entry name" value="PROTEIN MONO-ADP-RIBOSYLTRANSFERASE PARP4"/>
    <property type="match status" value="1"/>
</dbReference>
<dbReference type="InterPro" id="IPR036420">
    <property type="entry name" value="BRCT_dom_sf"/>
</dbReference>
<accession>A0ABN9L6T9</accession>
<name>A0ABN9L6T9_9NEOB</name>
<dbReference type="Gene3D" id="3.30.420.10">
    <property type="entry name" value="Ribonuclease H-like superfamily/Ribonuclease H"/>
    <property type="match status" value="1"/>
</dbReference>
<sequence>MASECDRFLPRSHSLNMRRALAGRSDGGLCLMKDEGLHLETSLVGYIGGLSTALQNAVDKPLMPQSLRPTRNFALHYIQKEHIPAHVQLNIAGDTEDTDPGDTKDTGPGDTEDTGPGIFPSSFKHAIITPLLKKPSQDQNCTANYRPVSNLSFISKLLERLVHSRLIHYLSDNSLFDPLQSGFHSLHSTETALTKVSNDLITAKSKDDQVVIWGFFSKAGIGQVVLCEGRMNQAANKAILEKQLIPSAQATFPNSEDCFFQQDNASCHTARSVKVWMKDHHIKSLSWPAQSPDLNPIKNFWKVIKRKMDRHKPSNKEELLTFLYQEWHKVTQKAVMGVGIFSDCIFFLKVNSLSLKEKKKLKNSITLNGGEVSFVLNNKYTPAQSNLDLPRRVLRRTENELQSNIAASMQTAGKERVNQTPENSAHMTQNQSRQNQCTHAVVSNPDILNSSQQKKIEKYLISLVNPDFIWKSVQEERLGVLEERLDDNKTLEIIGDGKQDCKKNQFQERRQKLNTKDTLHSDLEEDMEIEDSENDSIPDDTEVAKYCCFKKHRRWLMNTQPNMNTHQPPHAITVISGSKRRLMGVDKEYAIVELLCFSKQDPFPFRISTVCGFPNTSQAEMASVSPTPIEYKASLSDKATAAGRVAGSGHLPLCPPTKPAPDKPG</sequence>
<keyword evidence="4" id="KW-1185">Reference proteome</keyword>
<evidence type="ECO:0000256" key="1">
    <source>
        <dbReference type="SAM" id="MobiDB-lite"/>
    </source>
</evidence>
<feature type="region of interest" description="Disordered" evidence="1">
    <location>
        <begin position="646"/>
        <end position="665"/>
    </location>
</feature>
<dbReference type="Proteomes" id="UP001176940">
    <property type="component" value="Unassembled WGS sequence"/>
</dbReference>
<dbReference type="EMBL" id="CAUEEQ010008418">
    <property type="protein sequence ID" value="CAJ0932317.1"/>
    <property type="molecule type" value="Genomic_DNA"/>
</dbReference>
<feature type="compositionally biased region" description="Low complexity" evidence="1">
    <location>
        <begin position="108"/>
        <end position="117"/>
    </location>
</feature>
<proteinExistence type="predicted"/>
<evidence type="ECO:0000313" key="4">
    <source>
        <dbReference type="Proteomes" id="UP001176940"/>
    </source>
</evidence>
<dbReference type="InterPro" id="IPR036397">
    <property type="entry name" value="RNaseH_sf"/>
</dbReference>
<gene>
    <name evidence="3" type="ORF">RIMI_LOCUS5034084</name>
</gene>
<dbReference type="InterPro" id="IPR001357">
    <property type="entry name" value="BRCT_dom"/>
</dbReference>
<comment type="caution">
    <text evidence="3">The sequence shown here is derived from an EMBL/GenBank/DDBJ whole genome shotgun (WGS) entry which is preliminary data.</text>
</comment>
<dbReference type="SMART" id="SM00292">
    <property type="entry name" value="BRCT"/>
    <property type="match status" value="1"/>
</dbReference>
<dbReference type="SUPFAM" id="SSF52113">
    <property type="entry name" value="BRCT domain"/>
    <property type="match status" value="1"/>
</dbReference>
<dbReference type="Pfam" id="PF13358">
    <property type="entry name" value="DDE_3"/>
    <property type="match status" value="1"/>
</dbReference>
<feature type="region of interest" description="Disordered" evidence="1">
    <location>
        <begin position="92"/>
        <end position="117"/>
    </location>
</feature>